<dbReference type="EMBL" id="BTGU01000198">
    <property type="protein sequence ID" value="GMN64880.1"/>
    <property type="molecule type" value="Genomic_DNA"/>
</dbReference>
<feature type="domain" description="FAD-binding PCMH-type" evidence="9">
    <location>
        <begin position="77"/>
        <end position="251"/>
    </location>
</feature>
<dbReference type="InterPro" id="IPR006093">
    <property type="entry name" value="Oxy_OxRdtase_FAD_BS"/>
</dbReference>
<dbReference type="PROSITE" id="PS51387">
    <property type="entry name" value="FAD_PCMH"/>
    <property type="match status" value="1"/>
</dbReference>
<dbReference type="InterPro" id="IPR016169">
    <property type="entry name" value="FAD-bd_PCMH_sub2"/>
</dbReference>
<evidence type="ECO:0000256" key="7">
    <source>
        <dbReference type="ARBA" id="ARBA00023180"/>
    </source>
</evidence>
<sequence>MKYSEFSPLIPFVITLIFSFFCAASAYNHKDFLQCLSHHLSNTSSVDAKLIYTPINPSYVSILNSTIMNSLFAISPSSPKPLAIITPLHASEVQATIFCSKEHGVQIRTRSGGHDSWGLSYLSHVPYVIIDLRNLRSVEVDVKDKTAWVQAGATLGEVYYRISEKSATLGFPAGFCYTVGAGGHFSGGGYGILLRKYGLAADNILDAHIVDAEGRVLDRKSMGEDLFWAIRGGGAVSFGVVLAWKIRLVAIPSKVTVFNVVRDLEKPETKILVHQWQYVGDKFHEDLLLFVRIQTANSTTKGNTKPVLQATFTSVFLGRVEKLLPLMQKSFPKLGLVKEDCLEMSWIQSIVLFNGFPSGTPPNVLLDRSKPQGSPMSFIAKADYVEKPISEEVLERVWERLYELEVGVAFFQLYPYGARMSKIPQSEIPFPHRAGNRFEFTYLVRWNDDGNVTRNERHLEWIRSAYAYMTPYVTKNPRGAYLNYRDLDLGRNNDKGTTSYAQASTWGKSYFKNNFDRLVHVKTKVDPTNFFRNEQSIPPLPLRW</sequence>
<accession>A0AA88J889</accession>
<dbReference type="Pfam" id="PF08031">
    <property type="entry name" value="BBE"/>
    <property type="match status" value="1"/>
</dbReference>
<dbReference type="GO" id="GO:0071949">
    <property type="term" value="F:FAD binding"/>
    <property type="evidence" value="ECO:0007669"/>
    <property type="project" value="InterPro"/>
</dbReference>
<evidence type="ECO:0000313" key="10">
    <source>
        <dbReference type="EMBL" id="GMN64880.1"/>
    </source>
</evidence>
<feature type="chain" id="PRO_5041665573" description="FAD-binding PCMH-type domain-containing protein" evidence="8">
    <location>
        <begin position="27"/>
        <end position="544"/>
    </location>
</feature>
<evidence type="ECO:0000259" key="9">
    <source>
        <dbReference type="PROSITE" id="PS51387"/>
    </source>
</evidence>
<keyword evidence="11" id="KW-1185">Reference proteome</keyword>
<evidence type="ECO:0000256" key="1">
    <source>
        <dbReference type="ARBA" id="ARBA00001974"/>
    </source>
</evidence>
<evidence type="ECO:0000256" key="8">
    <source>
        <dbReference type="SAM" id="SignalP"/>
    </source>
</evidence>
<organism evidence="10 11">
    <name type="scientific">Ficus carica</name>
    <name type="common">Common fig</name>
    <dbReference type="NCBI Taxonomy" id="3494"/>
    <lineage>
        <taxon>Eukaryota</taxon>
        <taxon>Viridiplantae</taxon>
        <taxon>Streptophyta</taxon>
        <taxon>Embryophyta</taxon>
        <taxon>Tracheophyta</taxon>
        <taxon>Spermatophyta</taxon>
        <taxon>Magnoliopsida</taxon>
        <taxon>eudicotyledons</taxon>
        <taxon>Gunneridae</taxon>
        <taxon>Pentapetalae</taxon>
        <taxon>rosids</taxon>
        <taxon>fabids</taxon>
        <taxon>Rosales</taxon>
        <taxon>Moraceae</taxon>
        <taxon>Ficeae</taxon>
        <taxon>Ficus</taxon>
    </lineage>
</organism>
<name>A0AA88J889_FICCA</name>
<dbReference type="InterPro" id="IPR036318">
    <property type="entry name" value="FAD-bd_PCMH-like_sf"/>
</dbReference>
<evidence type="ECO:0000256" key="3">
    <source>
        <dbReference type="ARBA" id="ARBA00022630"/>
    </source>
</evidence>
<dbReference type="PANTHER" id="PTHR32448">
    <property type="entry name" value="OS08G0158400 PROTEIN"/>
    <property type="match status" value="1"/>
</dbReference>
<gene>
    <name evidence="10" type="ORF">TIFTF001_033949</name>
</gene>
<feature type="signal peptide" evidence="8">
    <location>
        <begin position="1"/>
        <end position="26"/>
    </location>
</feature>
<keyword evidence="5" id="KW-0274">FAD</keyword>
<dbReference type="InterPro" id="IPR016166">
    <property type="entry name" value="FAD-bd_PCMH"/>
</dbReference>
<keyword evidence="7" id="KW-0325">Glycoprotein</keyword>
<dbReference type="Proteomes" id="UP001187192">
    <property type="component" value="Unassembled WGS sequence"/>
</dbReference>
<dbReference type="InterPro" id="IPR016167">
    <property type="entry name" value="FAD-bd_PCMH_sub1"/>
</dbReference>
<dbReference type="GO" id="GO:0016491">
    <property type="term" value="F:oxidoreductase activity"/>
    <property type="evidence" value="ECO:0007669"/>
    <property type="project" value="UniProtKB-KW"/>
</dbReference>
<evidence type="ECO:0000256" key="5">
    <source>
        <dbReference type="ARBA" id="ARBA00022827"/>
    </source>
</evidence>
<dbReference type="InterPro" id="IPR012951">
    <property type="entry name" value="BBE"/>
</dbReference>
<comment type="similarity">
    <text evidence="2">Belongs to the oxygen-dependent FAD-linked oxidoreductase family.</text>
</comment>
<comment type="cofactor">
    <cofactor evidence="1">
        <name>FAD</name>
        <dbReference type="ChEBI" id="CHEBI:57692"/>
    </cofactor>
</comment>
<keyword evidence="4 8" id="KW-0732">Signal</keyword>
<comment type="caution">
    <text evidence="10">The sequence shown here is derived from an EMBL/GenBank/DDBJ whole genome shotgun (WGS) entry which is preliminary data.</text>
</comment>
<keyword evidence="6" id="KW-0560">Oxidoreductase</keyword>
<evidence type="ECO:0000313" key="11">
    <source>
        <dbReference type="Proteomes" id="UP001187192"/>
    </source>
</evidence>
<evidence type="ECO:0000256" key="4">
    <source>
        <dbReference type="ARBA" id="ARBA00022729"/>
    </source>
</evidence>
<dbReference type="Gene3D" id="3.40.462.20">
    <property type="match status" value="1"/>
</dbReference>
<dbReference type="PROSITE" id="PS00862">
    <property type="entry name" value="OX2_COVAL_FAD"/>
    <property type="match status" value="1"/>
</dbReference>
<dbReference type="Gene3D" id="3.30.43.10">
    <property type="entry name" value="Uridine Diphospho-n-acetylenolpyruvylglucosamine Reductase, domain 2"/>
    <property type="match status" value="1"/>
</dbReference>
<dbReference type="AlphaFoldDB" id="A0AA88J889"/>
<dbReference type="InterPro" id="IPR006094">
    <property type="entry name" value="Oxid_FAD_bind_N"/>
</dbReference>
<reference evidence="10" key="1">
    <citation type="submission" date="2023-07" db="EMBL/GenBank/DDBJ databases">
        <title>draft genome sequence of fig (Ficus carica).</title>
        <authorList>
            <person name="Takahashi T."/>
            <person name="Nishimura K."/>
        </authorList>
    </citation>
    <scope>NUCLEOTIDE SEQUENCE</scope>
</reference>
<evidence type="ECO:0000256" key="2">
    <source>
        <dbReference type="ARBA" id="ARBA00005466"/>
    </source>
</evidence>
<dbReference type="Gene3D" id="3.30.465.10">
    <property type="match status" value="1"/>
</dbReference>
<dbReference type="Pfam" id="PF01565">
    <property type="entry name" value="FAD_binding_4"/>
    <property type="match status" value="1"/>
</dbReference>
<evidence type="ECO:0000256" key="6">
    <source>
        <dbReference type="ARBA" id="ARBA00023002"/>
    </source>
</evidence>
<dbReference type="Gramene" id="FCD_00028508-RA">
    <property type="protein sequence ID" value="FCD_00028508-RA:cds"/>
    <property type="gene ID" value="FCD_00028508"/>
</dbReference>
<keyword evidence="3" id="KW-0285">Flavoprotein</keyword>
<dbReference type="SUPFAM" id="SSF56176">
    <property type="entry name" value="FAD-binding/transporter-associated domain-like"/>
    <property type="match status" value="1"/>
</dbReference>
<protein>
    <recommendedName>
        <fullName evidence="9">FAD-binding PCMH-type domain-containing protein</fullName>
    </recommendedName>
</protein>
<proteinExistence type="inferred from homology"/>